<dbReference type="HOGENOM" id="CLU_059362_3_2_2"/>
<dbReference type="Proteomes" id="UP000002593">
    <property type="component" value="Chromosome"/>
</dbReference>
<dbReference type="GO" id="GO:0016491">
    <property type="term" value="F:oxidoreductase activity"/>
    <property type="evidence" value="ECO:0007669"/>
    <property type="project" value="InterPro"/>
</dbReference>
<dbReference type="EnsemblBacteria" id="ABM80364">
    <property type="protein sequence ID" value="ABM80364"/>
    <property type="gene ID" value="Hbut_0502"/>
</dbReference>
<protein>
    <submittedName>
        <fullName evidence="2">Nitroreductase</fullName>
    </submittedName>
</protein>
<sequence length="275" mass="30338">MHEVGMLCKLLKILASRLSRAEQKLLERGLREAARKGDVAALYHYSTLIGRTVYMEKPSPSWPGFFKEYTGCQRLARLPPPVSTGGLDVLEAIRRRRSRRSYSPKPPSLEHVATLLYYAVGVTGWNAEWPLRSYPSAGGLQPLEAYLVAGSVEDLESGIYHYNPRSHNLCMLRPGNYMTRLADISLGQEHVGEAPAAIILTAVYTRTASKYGARAYRYIHVDAGAAVQNVYLAAEALGLATVVVGAFHDEELCSFLGIDCYEEIPIAVMPFGYPG</sequence>
<dbReference type="Gene3D" id="3.40.109.10">
    <property type="entry name" value="NADH Oxidase"/>
    <property type="match status" value="1"/>
</dbReference>
<dbReference type="SUPFAM" id="SSF55469">
    <property type="entry name" value="FMN-dependent nitroreductase-like"/>
    <property type="match status" value="1"/>
</dbReference>
<keyword evidence="3" id="KW-1185">Reference proteome</keyword>
<evidence type="ECO:0000259" key="1">
    <source>
        <dbReference type="Pfam" id="PF00881"/>
    </source>
</evidence>
<feature type="domain" description="Nitroreductase" evidence="1">
    <location>
        <begin position="93"/>
        <end position="273"/>
    </location>
</feature>
<dbReference type="GeneID" id="4781818"/>
<dbReference type="InterPro" id="IPR020051">
    <property type="entry name" value="SagB-type_dehydrogenase"/>
</dbReference>
<dbReference type="InterPro" id="IPR000415">
    <property type="entry name" value="Nitroreductase-like"/>
</dbReference>
<dbReference type="InterPro" id="IPR052544">
    <property type="entry name" value="Bacteriocin_Proc_Enz"/>
</dbReference>
<proteinExistence type="predicted"/>
<dbReference type="PANTHER" id="PTHR43745:SF2">
    <property type="entry name" value="NITROREDUCTASE MJ1384-RELATED"/>
    <property type="match status" value="1"/>
</dbReference>
<dbReference type="NCBIfam" id="TIGR03605">
    <property type="entry name" value="antibiot_sagB"/>
    <property type="match status" value="1"/>
</dbReference>
<accession>A2BK53</accession>
<dbReference type="Pfam" id="PF00881">
    <property type="entry name" value="Nitroreductase"/>
    <property type="match status" value="1"/>
</dbReference>
<evidence type="ECO:0000313" key="2">
    <source>
        <dbReference type="EMBL" id="ABM80364.1"/>
    </source>
</evidence>
<gene>
    <name evidence="2" type="ordered locus">Hbut_0502</name>
</gene>
<organism evidence="2 3">
    <name type="scientific">Hyperthermus butylicus (strain DSM 5456 / JCM 9403 / PLM1-5)</name>
    <dbReference type="NCBI Taxonomy" id="415426"/>
    <lineage>
        <taxon>Archaea</taxon>
        <taxon>Thermoproteota</taxon>
        <taxon>Thermoprotei</taxon>
        <taxon>Desulfurococcales</taxon>
        <taxon>Pyrodictiaceae</taxon>
        <taxon>Hyperthermus</taxon>
    </lineage>
</organism>
<dbReference type="AlphaFoldDB" id="A2BK53"/>
<dbReference type="KEGG" id="hbu:Hbut_0502"/>
<dbReference type="PANTHER" id="PTHR43745">
    <property type="entry name" value="NITROREDUCTASE MJ1384-RELATED"/>
    <property type="match status" value="1"/>
</dbReference>
<dbReference type="RefSeq" id="WP_011821682.1">
    <property type="nucleotide sequence ID" value="NC_008818.1"/>
</dbReference>
<dbReference type="InterPro" id="IPR029479">
    <property type="entry name" value="Nitroreductase"/>
</dbReference>
<reference evidence="2 3" key="1">
    <citation type="journal article" date="2007" name="Archaea">
        <title>The genome of Hyperthermus butylicus: a sulfur-reducing, peptide fermenting, neutrophilic Crenarchaeote growing up to 108 degrees C.</title>
        <authorList>
            <person name="Brugger K."/>
            <person name="Chen L."/>
            <person name="Stark M."/>
            <person name="Zibat A."/>
            <person name="Redder P."/>
            <person name="Ruepp A."/>
            <person name="Awayez M."/>
            <person name="She Q."/>
            <person name="Garrett R.A."/>
            <person name="Klenk H.P."/>
        </authorList>
    </citation>
    <scope>NUCLEOTIDE SEQUENCE [LARGE SCALE GENOMIC DNA]</scope>
    <source>
        <strain evidence="3">DSM 5456 / JCM 9403 / PLM1-5</strain>
    </source>
</reference>
<evidence type="ECO:0000313" key="3">
    <source>
        <dbReference type="Proteomes" id="UP000002593"/>
    </source>
</evidence>
<dbReference type="CDD" id="cd02142">
    <property type="entry name" value="McbC_SagB-like_oxidoreductase"/>
    <property type="match status" value="1"/>
</dbReference>
<dbReference type="eggNOG" id="arCOG00288">
    <property type="taxonomic scope" value="Archaea"/>
</dbReference>
<dbReference type="EMBL" id="CP000493">
    <property type="protein sequence ID" value="ABM80364.1"/>
    <property type="molecule type" value="Genomic_DNA"/>
</dbReference>
<name>A2BK53_HYPBU</name>
<dbReference type="STRING" id="415426.Hbut_0502"/>